<keyword evidence="3" id="KW-1185">Reference proteome</keyword>
<dbReference type="AlphaFoldDB" id="A0A0E0BHQ4"/>
<dbReference type="HOGENOM" id="CLU_856273_0_0_1"/>
<organism evidence="2">
    <name type="scientific">Oryza glumipatula</name>
    <dbReference type="NCBI Taxonomy" id="40148"/>
    <lineage>
        <taxon>Eukaryota</taxon>
        <taxon>Viridiplantae</taxon>
        <taxon>Streptophyta</taxon>
        <taxon>Embryophyta</taxon>
        <taxon>Tracheophyta</taxon>
        <taxon>Spermatophyta</taxon>
        <taxon>Magnoliopsida</taxon>
        <taxon>Liliopsida</taxon>
        <taxon>Poales</taxon>
        <taxon>Poaceae</taxon>
        <taxon>BOP clade</taxon>
        <taxon>Oryzoideae</taxon>
        <taxon>Oryzeae</taxon>
        <taxon>Oryzinae</taxon>
        <taxon>Oryza</taxon>
    </lineage>
</organism>
<dbReference type="Proteomes" id="UP000026961">
    <property type="component" value="Chromosome 11"/>
</dbReference>
<feature type="region of interest" description="Disordered" evidence="1">
    <location>
        <begin position="1"/>
        <end position="79"/>
    </location>
</feature>
<protein>
    <submittedName>
        <fullName evidence="2">Uncharacterized protein</fullName>
    </submittedName>
</protein>
<evidence type="ECO:0000313" key="3">
    <source>
        <dbReference type="Proteomes" id="UP000026961"/>
    </source>
</evidence>
<evidence type="ECO:0000256" key="1">
    <source>
        <dbReference type="SAM" id="MobiDB-lite"/>
    </source>
</evidence>
<accession>A0A0E0BHQ4</accession>
<reference evidence="2" key="2">
    <citation type="submission" date="2018-05" db="EMBL/GenBank/DDBJ databases">
        <title>OgluRS3 (Oryza glumaepatula Reference Sequence Version 3).</title>
        <authorList>
            <person name="Zhang J."/>
            <person name="Kudrna D."/>
            <person name="Lee S."/>
            <person name="Talag J."/>
            <person name="Welchert J."/>
            <person name="Wing R.A."/>
        </authorList>
    </citation>
    <scope>NUCLEOTIDE SEQUENCE [LARGE SCALE GENOMIC DNA]</scope>
</reference>
<feature type="region of interest" description="Disordered" evidence="1">
    <location>
        <begin position="305"/>
        <end position="325"/>
    </location>
</feature>
<dbReference type="Gramene" id="OGLUM11G09120.1">
    <property type="protein sequence ID" value="OGLUM11G09120.1"/>
    <property type="gene ID" value="OGLUM11G09120"/>
</dbReference>
<sequence length="325" mass="34144">MIVVAKENQMASKPKGIKLKRKEIRGSARPIGGLEKSSQKRKKKKNEDSPAEIQPRTGKGRRRCSSLAETATSDLNGEGDMKSTVGTGFRLGDTVYACHKVTYGRSQPSKTNPMTPLLGPACMSKIIPNPSIPVGDGAPIHLARFASPSFGCRHEPTGRCTVAMTGEAPGHRARHEWGGDRATAARGTCARLARIWPLPRASWEACRRRDRRGARLLGSSRVGRGPGDRAQGRGWGPVVPPRAEARGGGRPLGLTADGRLQAGGPPASTSALSGLATGRLHGTLVVAAGQGGLAALRPWRHSRALAPASRSGRPVPSPFAASPAA</sequence>
<reference evidence="2" key="1">
    <citation type="submission" date="2015-04" db="UniProtKB">
        <authorList>
            <consortium name="EnsemblPlants"/>
        </authorList>
    </citation>
    <scope>IDENTIFICATION</scope>
</reference>
<proteinExistence type="predicted"/>
<dbReference type="EnsemblPlants" id="OGLUM11G09120.1">
    <property type="protein sequence ID" value="OGLUM11G09120.1"/>
    <property type="gene ID" value="OGLUM11G09120"/>
</dbReference>
<evidence type="ECO:0000313" key="2">
    <source>
        <dbReference type="EnsemblPlants" id="OGLUM11G09120.1"/>
    </source>
</evidence>
<feature type="region of interest" description="Disordered" evidence="1">
    <location>
        <begin position="217"/>
        <end position="270"/>
    </location>
</feature>
<name>A0A0E0BHQ4_9ORYZ</name>
<dbReference type="STRING" id="40148.A0A0E0BHQ4"/>